<evidence type="ECO:0000259" key="1">
    <source>
        <dbReference type="Pfam" id="PF01593"/>
    </source>
</evidence>
<dbReference type="InterPro" id="IPR050281">
    <property type="entry name" value="Flavin_monoamine_oxidase"/>
</dbReference>
<comment type="caution">
    <text evidence="2">The sequence shown here is derived from an EMBL/GenBank/DDBJ whole genome shotgun (WGS) entry which is preliminary data.</text>
</comment>
<dbReference type="Proteomes" id="UP001234581">
    <property type="component" value="Unassembled WGS sequence"/>
</dbReference>
<dbReference type="RefSeq" id="XP_058337896.1">
    <property type="nucleotide sequence ID" value="XM_058491331.1"/>
</dbReference>
<name>A0AAD7UUP9_9FUNG</name>
<dbReference type="SUPFAM" id="SSF51905">
    <property type="entry name" value="FAD/NAD(P)-binding domain"/>
    <property type="match status" value="1"/>
</dbReference>
<dbReference type="GO" id="GO:0001716">
    <property type="term" value="F:L-amino-acid oxidase activity"/>
    <property type="evidence" value="ECO:0007669"/>
    <property type="project" value="TreeGrafter"/>
</dbReference>
<organism evidence="2 3">
    <name type="scientific">Lichtheimia ornata</name>
    <dbReference type="NCBI Taxonomy" id="688661"/>
    <lineage>
        <taxon>Eukaryota</taxon>
        <taxon>Fungi</taxon>
        <taxon>Fungi incertae sedis</taxon>
        <taxon>Mucoromycota</taxon>
        <taxon>Mucoromycotina</taxon>
        <taxon>Mucoromycetes</taxon>
        <taxon>Mucorales</taxon>
        <taxon>Lichtheimiaceae</taxon>
        <taxon>Lichtheimia</taxon>
    </lineage>
</organism>
<evidence type="ECO:0000313" key="3">
    <source>
        <dbReference type="Proteomes" id="UP001234581"/>
    </source>
</evidence>
<dbReference type="EMBL" id="JARTCD010000088">
    <property type="protein sequence ID" value="KAJ8652982.1"/>
    <property type="molecule type" value="Genomic_DNA"/>
</dbReference>
<proteinExistence type="predicted"/>
<dbReference type="AlphaFoldDB" id="A0AAD7UUP9"/>
<dbReference type="Gene3D" id="3.90.660.10">
    <property type="match status" value="1"/>
</dbReference>
<sequence>MRIPISVKYKNKTLPITDHDIVFQMADELNKLNNNNQKYKIDFIDWIQSTENNLYYKHGIRLPNGKVPTVGQVAANASLFAGISSSARMVDRIAAKVDEATKKIYDDSWFELMIKDLYAAHDRSRKAMMIGPNGDGYTTRWTNVEVYVHEVRRKCRGFKFGVRVTKIDHEGGKVTVQWKDDPFNTTYNKKSFDNVIISVPFSIVRTWHLPELPYTLRSAIDNLGYDSACKVAMEFRSRFWEHYEPPILGGCDTTDLYAGEICYPSNNLTDEGPGVMLASYVSHDASLRLASMTEKQHVARVLEDIVELHGDIAREQYTGNYDRVCWILDEFQSGSWASPEPGQHKLHMQSYFEMNNGIVFVEEHTDIKHAWISGALESAIRGVVMVLIEHGHVKEAKSLVKKWDAKWMKI</sequence>
<dbReference type="PANTHER" id="PTHR10742">
    <property type="entry name" value="FLAVIN MONOAMINE OXIDASE"/>
    <property type="match status" value="1"/>
</dbReference>
<dbReference type="InterPro" id="IPR002937">
    <property type="entry name" value="Amino_oxidase"/>
</dbReference>
<protein>
    <recommendedName>
        <fullName evidence="1">Amine oxidase domain-containing protein</fullName>
    </recommendedName>
</protein>
<dbReference type="Pfam" id="PF01593">
    <property type="entry name" value="Amino_oxidase"/>
    <property type="match status" value="1"/>
</dbReference>
<gene>
    <name evidence="2" type="ORF">O0I10_011363</name>
</gene>
<keyword evidence="3" id="KW-1185">Reference proteome</keyword>
<dbReference type="GO" id="GO:0009063">
    <property type="term" value="P:amino acid catabolic process"/>
    <property type="evidence" value="ECO:0007669"/>
    <property type="project" value="TreeGrafter"/>
</dbReference>
<feature type="domain" description="Amine oxidase" evidence="1">
    <location>
        <begin position="157"/>
        <end position="383"/>
    </location>
</feature>
<dbReference type="Gene3D" id="1.10.10.1620">
    <property type="match status" value="1"/>
</dbReference>
<accession>A0AAD7UUP9</accession>
<dbReference type="PANTHER" id="PTHR10742:SF342">
    <property type="entry name" value="AMINE OXIDASE"/>
    <property type="match status" value="1"/>
</dbReference>
<dbReference type="InterPro" id="IPR036188">
    <property type="entry name" value="FAD/NAD-bd_sf"/>
</dbReference>
<dbReference type="SUPFAM" id="SSF54373">
    <property type="entry name" value="FAD-linked reductases, C-terminal domain"/>
    <property type="match status" value="1"/>
</dbReference>
<evidence type="ECO:0000313" key="2">
    <source>
        <dbReference type="EMBL" id="KAJ8652982.1"/>
    </source>
</evidence>
<dbReference type="GeneID" id="83218764"/>
<reference evidence="2 3" key="1">
    <citation type="submission" date="2023-03" db="EMBL/GenBank/DDBJ databases">
        <title>Genome sequence of Lichtheimia ornata CBS 291.66.</title>
        <authorList>
            <person name="Mohabir J.T."/>
            <person name="Shea T.P."/>
            <person name="Kurbessoian T."/>
            <person name="Berby B."/>
            <person name="Fontaine J."/>
            <person name="Livny J."/>
            <person name="Gnirke A."/>
            <person name="Stajich J.E."/>
            <person name="Cuomo C.A."/>
        </authorList>
    </citation>
    <scope>NUCLEOTIDE SEQUENCE [LARGE SCALE GENOMIC DNA]</scope>
    <source>
        <strain evidence="2">CBS 291.66</strain>
    </source>
</reference>